<dbReference type="FunCoup" id="G8ZLA2">
    <property type="interactions" value="21"/>
</dbReference>
<dbReference type="GO" id="GO:0006629">
    <property type="term" value="P:lipid metabolic process"/>
    <property type="evidence" value="ECO:0007669"/>
    <property type="project" value="InterPro"/>
</dbReference>
<dbReference type="KEGG" id="tdl:TDEL_0A00640"/>
<dbReference type="InParanoid" id="G8ZLA2"/>
<dbReference type="GeneID" id="11502976"/>
<dbReference type="InterPro" id="IPR051236">
    <property type="entry name" value="HAT_RTT109-like"/>
</dbReference>
<evidence type="ECO:0000313" key="4">
    <source>
        <dbReference type="EMBL" id="CCE89396.1"/>
    </source>
</evidence>
<sequence length="396" mass="45825">MISLRAWFMVLVLYLIAICTLLSRSATNSDFLFLSSVDKRDLDGTGHRMDHLGLTGGKLIRLFEKHLVHVASKDRGDVPIKVSRYYDAFKDYLFDESSKCNPVRSVVARLTRDVEPVPIHSHNDYWRSLPLFEALAYGATSVEADVWIVKDPQDSQKNALAVAHNENYIDSVHQSLDNLYTDLLLQMLNEVNCQDEDRSHGVFFDSPETTLFLFIDFKSQDNRETYSLLMNRYLKPLIDQNYTSYYDMNQHKMVWRQITVVLTGDFPNDLDVVDEDLDHGYFHDDKRYVTLESSIIDQSTMIPNTSVMAASSFSEMLEGCHSSLANAVWRGRLDHQEITCMKSMISKTQQNGVRTRIWGVPNWPRRTVKTFWRQIVDDLQSDVLNVDKLRLATRRF</sequence>
<evidence type="ECO:0000256" key="2">
    <source>
        <dbReference type="ARBA" id="ARBA00014286"/>
    </source>
</evidence>
<name>G8ZLA2_TORDE</name>
<dbReference type="AlphaFoldDB" id="G8ZLA2"/>
<dbReference type="Proteomes" id="UP000005627">
    <property type="component" value="Chromosome 1"/>
</dbReference>
<dbReference type="eggNOG" id="ENOG502QVA8">
    <property type="taxonomic scope" value="Eukaryota"/>
</dbReference>
<dbReference type="SUPFAM" id="SSF51695">
    <property type="entry name" value="PLC-like phosphodiesterases"/>
    <property type="match status" value="1"/>
</dbReference>
<dbReference type="InterPro" id="IPR017946">
    <property type="entry name" value="PLC-like_Pdiesterase_TIM-brl"/>
</dbReference>
<evidence type="ECO:0000256" key="1">
    <source>
        <dbReference type="ARBA" id="ARBA00008858"/>
    </source>
</evidence>
<protein>
    <recommendedName>
        <fullName evidence="2">Altered inheritance of mitochondria protein 6</fullName>
    </recommendedName>
</protein>
<dbReference type="PANTHER" id="PTHR31571:SF1">
    <property type="entry name" value="ALTERED INHERITANCE OF MITOCHONDRIA PROTEIN 6"/>
    <property type="match status" value="1"/>
</dbReference>
<dbReference type="OrthoDB" id="4153866at2759"/>
<dbReference type="RefSeq" id="XP_003678607.1">
    <property type="nucleotide sequence ID" value="XM_003678559.1"/>
</dbReference>
<organism evidence="4 5">
    <name type="scientific">Torulaspora delbrueckii</name>
    <name type="common">Yeast</name>
    <name type="synonym">Candida colliculosa</name>
    <dbReference type="NCBI Taxonomy" id="4950"/>
    <lineage>
        <taxon>Eukaryota</taxon>
        <taxon>Fungi</taxon>
        <taxon>Dikarya</taxon>
        <taxon>Ascomycota</taxon>
        <taxon>Saccharomycotina</taxon>
        <taxon>Saccharomycetes</taxon>
        <taxon>Saccharomycetales</taxon>
        <taxon>Saccharomycetaceae</taxon>
        <taxon>Torulaspora</taxon>
    </lineage>
</organism>
<dbReference type="HOGENOM" id="CLU_031561_1_1_1"/>
<dbReference type="EMBL" id="HE616742">
    <property type="protein sequence ID" value="CCE89396.1"/>
    <property type="molecule type" value="Genomic_DNA"/>
</dbReference>
<keyword evidence="3" id="KW-0732">Signal</keyword>
<keyword evidence="5" id="KW-1185">Reference proteome</keyword>
<evidence type="ECO:0000313" key="5">
    <source>
        <dbReference type="Proteomes" id="UP000005627"/>
    </source>
</evidence>
<dbReference type="PANTHER" id="PTHR31571">
    <property type="entry name" value="ALTERED INHERITANCE OF MITOCHONDRIA PROTEIN 6"/>
    <property type="match status" value="1"/>
</dbReference>
<accession>G8ZLA2</accession>
<gene>
    <name evidence="4" type="primary">TDEL0A00640</name>
    <name evidence="4" type="ORF">TDEL_0A00640</name>
</gene>
<proteinExistence type="inferred from homology"/>
<comment type="similarity">
    <text evidence="1">Belongs to the AIM6 family.</text>
</comment>
<reference evidence="4 5" key="1">
    <citation type="journal article" date="2011" name="Proc. Natl. Acad. Sci. U.S.A.">
        <title>Evolutionary erosion of yeast sex chromosomes by mating-type switching accidents.</title>
        <authorList>
            <person name="Gordon J.L."/>
            <person name="Armisen D."/>
            <person name="Proux-Wera E."/>
            <person name="Oheigeartaigh S.S."/>
            <person name="Byrne K.P."/>
            <person name="Wolfe K.H."/>
        </authorList>
    </citation>
    <scope>NUCLEOTIDE SEQUENCE [LARGE SCALE GENOMIC DNA]</scope>
    <source>
        <strain evidence="5">ATCC 10662 / CBS 1146 / NBRC 0425 / NCYC 2629 / NRRL Y-866</strain>
    </source>
</reference>
<evidence type="ECO:0000256" key="3">
    <source>
        <dbReference type="ARBA" id="ARBA00022729"/>
    </source>
</evidence>
<dbReference type="GO" id="GO:0008081">
    <property type="term" value="F:phosphoric diester hydrolase activity"/>
    <property type="evidence" value="ECO:0007669"/>
    <property type="project" value="InterPro"/>
</dbReference>